<dbReference type="InterPro" id="IPR006016">
    <property type="entry name" value="UspA"/>
</dbReference>
<dbReference type="Gene3D" id="3.40.50.620">
    <property type="entry name" value="HUPs"/>
    <property type="match status" value="1"/>
</dbReference>
<keyword evidence="4" id="KW-1185">Reference proteome</keyword>
<name>A0AAU9EDM2_9BACT</name>
<protein>
    <submittedName>
        <fullName evidence="3">Universal stress protein</fullName>
    </submittedName>
</protein>
<reference evidence="4" key="1">
    <citation type="journal article" date="2023" name="Arch. Microbiol.">
        <title>Desulfoferula mesophilus gen. nov. sp. nov., a mesophilic sulfate-reducing bacterium isolated from a brackish lake sediment.</title>
        <authorList>
            <person name="Watanabe T."/>
            <person name="Yabe T."/>
            <person name="Tsuji J.M."/>
            <person name="Fukui M."/>
        </authorList>
    </citation>
    <scope>NUCLEOTIDE SEQUENCE [LARGE SCALE GENOMIC DNA]</scope>
    <source>
        <strain evidence="4">12FAK</strain>
    </source>
</reference>
<evidence type="ECO:0000256" key="1">
    <source>
        <dbReference type="ARBA" id="ARBA00008791"/>
    </source>
</evidence>
<evidence type="ECO:0000313" key="3">
    <source>
        <dbReference type="EMBL" id="BEQ13364.1"/>
    </source>
</evidence>
<dbReference type="PANTHER" id="PTHR46268">
    <property type="entry name" value="STRESS RESPONSE PROTEIN NHAX"/>
    <property type="match status" value="1"/>
</dbReference>
<dbReference type="Pfam" id="PF00582">
    <property type="entry name" value="Usp"/>
    <property type="match status" value="1"/>
</dbReference>
<dbReference type="CDD" id="cd00293">
    <property type="entry name" value="USP-like"/>
    <property type="match status" value="1"/>
</dbReference>
<proteinExistence type="inferred from homology"/>
<sequence length="154" mass="17261">MEVHMAHINNILYPVDFTEHHAKILPMVIEMVQKLGATLHTLHVVEDLGHYASFYIPHPSLDKMETDLKSGAQRKMEEFVAKHLEPLSGVTSDVMDGDPASQVIKYAEEHDIDLIITATHGRKGLEHAIFGSVAENIVRNSPVPVMTINPYKMK</sequence>
<dbReference type="Proteomes" id="UP001366166">
    <property type="component" value="Chromosome"/>
</dbReference>
<accession>A0AAU9EDM2</accession>
<dbReference type="InterPro" id="IPR006015">
    <property type="entry name" value="Universal_stress_UspA"/>
</dbReference>
<dbReference type="EMBL" id="AP028679">
    <property type="protein sequence ID" value="BEQ13364.1"/>
    <property type="molecule type" value="Genomic_DNA"/>
</dbReference>
<feature type="domain" description="UspA" evidence="2">
    <location>
        <begin position="9"/>
        <end position="148"/>
    </location>
</feature>
<dbReference type="PRINTS" id="PR01438">
    <property type="entry name" value="UNVRSLSTRESS"/>
</dbReference>
<dbReference type="PANTHER" id="PTHR46268:SF22">
    <property type="entry name" value="SENSOR PROTEIN KDPD-RELATED"/>
    <property type="match status" value="1"/>
</dbReference>
<dbReference type="SUPFAM" id="SSF52402">
    <property type="entry name" value="Adenine nucleotide alpha hydrolases-like"/>
    <property type="match status" value="1"/>
</dbReference>
<organism evidence="3 4">
    <name type="scientific">Desulfoferula mesophila</name>
    <dbReference type="NCBI Taxonomy" id="3058419"/>
    <lineage>
        <taxon>Bacteria</taxon>
        <taxon>Pseudomonadati</taxon>
        <taxon>Thermodesulfobacteriota</taxon>
        <taxon>Desulfarculia</taxon>
        <taxon>Desulfarculales</taxon>
        <taxon>Desulfarculaceae</taxon>
        <taxon>Desulfoferula</taxon>
    </lineage>
</organism>
<comment type="similarity">
    <text evidence="1">Belongs to the universal stress protein A family.</text>
</comment>
<dbReference type="AlphaFoldDB" id="A0AAU9EDM2"/>
<dbReference type="KEGG" id="dmp:FAK_04300"/>
<evidence type="ECO:0000259" key="2">
    <source>
        <dbReference type="Pfam" id="PF00582"/>
    </source>
</evidence>
<gene>
    <name evidence="3" type="primary">usp-2</name>
    <name evidence="3" type="ORF">FAK_04300</name>
</gene>
<evidence type="ECO:0000313" key="4">
    <source>
        <dbReference type="Proteomes" id="UP001366166"/>
    </source>
</evidence>
<dbReference type="InterPro" id="IPR014729">
    <property type="entry name" value="Rossmann-like_a/b/a_fold"/>
</dbReference>